<accession>A0A375I2Q6</accession>
<name>A0A375I2Q6_9ACTN</name>
<dbReference type="AlphaFoldDB" id="A0A375I2Q6"/>
<sequence>MAGALGWEHLHVECTPHGVRVTDREQDRFVGSATVSMGPSWHLECLEVEADEATWRWASPLGRARLRLTADRTISARLQITSDRPVRLTETPVVTWRGAFSCPAWPGGSSALVLLDERPADGLVVAAGQTRGHTRDDGLGLAVAPDGLELTAKGTWVSAWTIDLYPHRAAALASLPAWLPHRLEVPAGEQVSIPLPDAAVSGPGQVLTDERGSLVEAEPGIHRFTVAGPGVDAQLQLAWAESLTDLAARRARTIAGMDPRGADPAQASVVAWAGTSHALPHDQAARFVTVWSDELLDRPGRTADPLGIAPLLASAGDDPARLSAAADQLGALRASPGALLAWLAAAPALSGAGLEPPAPPVDRDDPLCRVLSATARHAPRIPDEVWGLLPRLHSGLPWPMPAERWADAAMCCAALDLAPAGWDISTRMPWSLPDLVAATRAWLCAAGPDDRTLAWLLWG</sequence>
<proteinExistence type="predicted"/>
<dbReference type="EMBL" id="OMOH01000002">
    <property type="protein sequence ID" value="SPF67589.1"/>
    <property type="molecule type" value="Genomic_DNA"/>
</dbReference>
<evidence type="ECO:0000313" key="1">
    <source>
        <dbReference type="EMBL" id="SPF67589.1"/>
    </source>
</evidence>
<gene>
    <name evidence="1" type="ORF">PROPJV5_0546</name>
</gene>
<organism evidence="1 2">
    <name type="scientific">Propionibacterium ruminifibrarum</name>
    <dbReference type="NCBI Taxonomy" id="1962131"/>
    <lineage>
        <taxon>Bacteria</taxon>
        <taxon>Bacillati</taxon>
        <taxon>Actinomycetota</taxon>
        <taxon>Actinomycetes</taxon>
        <taxon>Propionibacteriales</taxon>
        <taxon>Propionibacteriaceae</taxon>
        <taxon>Propionibacterium</taxon>
    </lineage>
</organism>
<keyword evidence="2" id="KW-1185">Reference proteome</keyword>
<evidence type="ECO:0000313" key="2">
    <source>
        <dbReference type="Proteomes" id="UP000265962"/>
    </source>
</evidence>
<dbReference type="Proteomes" id="UP000265962">
    <property type="component" value="Unassembled WGS sequence"/>
</dbReference>
<reference evidence="2" key="1">
    <citation type="submission" date="2018-02" db="EMBL/GenBank/DDBJ databases">
        <authorList>
            <person name="Hornung B."/>
        </authorList>
    </citation>
    <scope>NUCLEOTIDE SEQUENCE [LARGE SCALE GENOMIC DNA]</scope>
</reference>
<protein>
    <submittedName>
        <fullName evidence="1">Uncharacterized protein</fullName>
    </submittedName>
</protein>